<evidence type="ECO:0008006" key="5">
    <source>
        <dbReference type="Google" id="ProtNLM"/>
    </source>
</evidence>
<evidence type="ECO:0000313" key="4">
    <source>
        <dbReference type="Proteomes" id="UP000649955"/>
    </source>
</evidence>
<name>A0ABQ3KN02_9PSEU</name>
<dbReference type="PANTHER" id="PTHR33171:SF17">
    <property type="entry name" value="LARA-LIKE N-TERMINAL DOMAIN-CONTAINING PROTEIN"/>
    <property type="match status" value="1"/>
</dbReference>
<organism evidence="3 4">
    <name type="scientific">Amycolatopsis bullii</name>
    <dbReference type="NCBI Taxonomy" id="941987"/>
    <lineage>
        <taxon>Bacteria</taxon>
        <taxon>Bacillati</taxon>
        <taxon>Actinomycetota</taxon>
        <taxon>Actinomycetes</taxon>
        <taxon>Pseudonocardiales</taxon>
        <taxon>Pseudonocardiaceae</taxon>
        <taxon>Amycolatopsis</taxon>
    </lineage>
</organism>
<keyword evidence="4" id="KW-1185">Reference proteome</keyword>
<evidence type="ECO:0000259" key="2">
    <source>
        <dbReference type="Pfam" id="PF21113"/>
    </source>
</evidence>
<dbReference type="InterPro" id="IPR048068">
    <property type="entry name" value="LarA-like"/>
</dbReference>
<reference evidence="4" key="1">
    <citation type="journal article" date="2019" name="Int. J. Syst. Evol. Microbiol.">
        <title>The Global Catalogue of Microorganisms (GCM) 10K type strain sequencing project: providing services to taxonomists for standard genome sequencing and annotation.</title>
        <authorList>
            <consortium name="The Broad Institute Genomics Platform"/>
            <consortium name="The Broad Institute Genome Sequencing Center for Infectious Disease"/>
            <person name="Wu L."/>
            <person name="Ma J."/>
        </authorList>
    </citation>
    <scope>NUCLEOTIDE SEQUENCE [LARGE SCALE GENOMIC DNA]</scope>
    <source>
        <strain evidence="4">CGMCC 4.7680</strain>
    </source>
</reference>
<sequence length="424" mass="45109">MTAIVRLAYGETGLDLTIDPEVTTVVTPVHHPVTEPADVLLRRALREPVAGPPLRERVRPGQTVAISACDGTRPQPRELMIPAILAELDGIVRLEDVVVLVATGTHRGNTDAELRAMFGDAVVDTVRIVNHDARDRASLTWLGRHGDDVPVWLNSEWVAADVRITTGFVEPHFFAGFSGGPKLVAPGLAALETVLVLHDARRIGHRNATWGVTEGNPVHDDVRAIAAATGVTFALDVILNRDKAVIGAFGGDLLAMHATAARAARDVAMRPVPAPFDVVVTTNSGYPLDQNLYQAVKGMSAAHRITKPGGTIVCAAECRDGFPDHGSYREVLASADSPAALLAEIAARPVTVPDQWQVQIQAKIQDDCRVVVHTDFLTEADLATAHLTRTTDVAATVAEALDRAGPGARACVLPEGPLTIPYVA</sequence>
<dbReference type="InterPro" id="IPR018657">
    <property type="entry name" value="LarA-like_N"/>
</dbReference>
<dbReference type="Gene3D" id="3.90.226.30">
    <property type="match status" value="1"/>
</dbReference>
<dbReference type="SUPFAM" id="SSF53335">
    <property type="entry name" value="S-adenosyl-L-methionine-dependent methyltransferases"/>
    <property type="match status" value="1"/>
</dbReference>
<dbReference type="PANTHER" id="PTHR33171">
    <property type="entry name" value="LAR_N DOMAIN-CONTAINING PROTEIN"/>
    <property type="match status" value="1"/>
</dbReference>
<dbReference type="Proteomes" id="UP000649955">
    <property type="component" value="Unassembled WGS sequence"/>
</dbReference>
<dbReference type="RefSeq" id="WP_191314729.1">
    <property type="nucleotide sequence ID" value="NZ_BNAW01000034.1"/>
</dbReference>
<dbReference type="Pfam" id="PF21113">
    <property type="entry name" value="LarA_C"/>
    <property type="match status" value="1"/>
</dbReference>
<gene>
    <name evidence="3" type="ORF">GCM10017567_60650</name>
</gene>
<dbReference type="EMBL" id="BNAW01000034">
    <property type="protein sequence ID" value="GHG32337.1"/>
    <property type="molecule type" value="Genomic_DNA"/>
</dbReference>
<dbReference type="InterPro" id="IPR029063">
    <property type="entry name" value="SAM-dependent_MTases_sf"/>
</dbReference>
<proteinExistence type="predicted"/>
<comment type="caution">
    <text evidence="3">The sequence shown here is derived from an EMBL/GenBank/DDBJ whole genome shotgun (WGS) entry which is preliminary data.</text>
</comment>
<evidence type="ECO:0000259" key="1">
    <source>
        <dbReference type="Pfam" id="PF09861"/>
    </source>
</evidence>
<accession>A0ABQ3KN02</accession>
<dbReference type="Gene3D" id="3.40.50.11440">
    <property type="match status" value="1"/>
</dbReference>
<feature type="domain" description="Lactate racemase C-terminal" evidence="2">
    <location>
        <begin position="275"/>
        <end position="416"/>
    </location>
</feature>
<dbReference type="Pfam" id="PF09861">
    <property type="entry name" value="Lar_N"/>
    <property type="match status" value="1"/>
</dbReference>
<dbReference type="InterPro" id="IPR047926">
    <property type="entry name" value="Ni_dep_LarA"/>
</dbReference>
<feature type="domain" description="LarA-like N-terminal" evidence="1">
    <location>
        <begin position="9"/>
        <end position="211"/>
    </location>
</feature>
<dbReference type="NCBIfam" id="NF033504">
    <property type="entry name" value="Ni_dep_LarA"/>
    <property type="match status" value="1"/>
</dbReference>
<protein>
    <recommendedName>
        <fullName evidence="5">LarA-like N-terminal domain-containing protein</fullName>
    </recommendedName>
</protein>
<evidence type="ECO:0000313" key="3">
    <source>
        <dbReference type="EMBL" id="GHG32337.1"/>
    </source>
</evidence>
<dbReference type="InterPro" id="IPR048520">
    <property type="entry name" value="LarA_C"/>
</dbReference>
<dbReference type="InterPro" id="IPR043166">
    <property type="entry name" value="LarA-like_C"/>
</dbReference>